<proteinExistence type="predicted"/>
<evidence type="ECO:0000313" key="3">
    <source>
        <dbReference type="Proteomes" id="UP001500655"/>
    </source>
</evidence>
<gene>
    <name evidence="2" type="ORF">GCM10009681_25690</name>
</gene>
<organism evidence="2 3">
    <name type="scientific">Luedemannella helvata</name>
    <dbReference type="NCBI Taxonomy" id="349315"/>
    <lineage>
        <taxon>Bacteria</taxon>
        <taxon>Bacillati</taxon>
        <taxon>Actinomycetota</taxon>
        <taxon>Actinomycetes</taxon>
        <taxon>Micromonosporales</taxon>
        <taxon>Micromonosporaceae</taxon>
        <taxon>Luedemannella</taxon>
    </lineage>
</organism>
<evidence type="ECO:0000259" key="1">
    <source>
        <dbReference type="Pfam" id="PF14498"/>
    </source>
</evidence>
<accession>A0ABN2KDD7</accession>
<name>A0ABN2KDD7_9ACTN</name>
<dbReference type="EMBL" id="BAAALS010000010">
    <property type="protein sequence ID" value="GAA1753546.1"/>
    <property type="molecule type" value="Genomic_DNA"/>
</dbReference>
<dbReference type="Pfam" id="PF14498">
    <property type="entry name" value="Glyco_hyd_65N_2"/>
    <property type="match status" value="1"/>
</dbReference>
<sequence>MFRSTLGNGAPGAAVHGRPGAERLDLDLDLIWSGGAPAAPEVRRDPGDVTPLRAAVARAIIGELVRYRQFASSAR</sequence>
<reference evidence="2 3" key="1">
    <citation type="journal article" date="2019" name="Int. J. Syst. Evol. Microbiol.">
        <title>The Global Catalogue of Microorganisms (GCM) 10K type strain sequencing project: providing services to taxonomists for standard genome sequencing and annotation.</title>
        <authorList>
            <consortium name="The Broad Institute Genomics Platform"/>
            <consortium name="The Broad Institute Genome Sequencing Center for Infectious Disease"/>
            <person name="Wu L."/>
            <person name="Ma J."/>
        </authorList>
    </citation>
    <scope>NUCLEOTIDE SEQUENCE [LARGE SCALE GENOMIC DNA]</scope>
    <source>
        <strain evidence="2 3">JCM 13249</strain>
    </source>
</reference>
<dbReference type="Gene3D" id="2.70.98.50">
    <property type="entry name" value="putative glycoside hydrolase family protein from bacillus halodurans"/>
    <property type="match status" value="1"/>
</dbReference>
<dbReference type="InterPro" id="IPR027414">
    <property type="entry name" value="GH95_N_dom"/>
</dbReference>
<feature type="domain" description="Glycosyl hydrolase family 95 N-terminal" evidence="1">
    <location>
        <begin position="6"/>
        <end position="59"/>
    </location>
</feature>
<dbReference type="Proteomes" id="UP001500655">
    <property type="component" value="Unassembled WGS sequence"/>
</dbReference>
<evidence type="ECO:0000313" key="2">
    <source>
        <dbReference type="EMBL" id="GAA1753546.1"/>
    </source>
</evidence>
<comment type="caution">
    <text evidence="2">The sequence shown here is derived from an EMBL/GenBank/DDBJ whole genome shotgun (WGS) entry which is preliminary data.</text>
</comment>
<keyword evidence="3" id="KW-1185">Reference proteome</keyword>
<dbReference type="RefSeq" id="WP_344080655.1">
    <property type="nucleotide sequence ID" value="NZ_BAAALS010000010.1"/>
</dbReference>
<protein>
    <recommendedName>
        <fullName evidence="1">Glycosyl hydrolase family 95 N-terminal domain-containing protein</fullName>
    </recommendedName>
</protein>